<dbReference type="Proteomes" id="UP000006727">
    <property type="component" value="Chromosome 25"/>
</dbReference>
<reference evidence="2" key="3">
    <citation type="submission" date="2020-12" db="UniProtKB">
        <authorList>
            <consortium name="EnsemblPlants"/>
        </authorList>
    </citation>
    <scope>IDENTIFICATION</scope>
</reference>
<name>A0A2K1IEH8_PHYPA</name>
<evidence type="ECO:0000313" key="2">
    <source>
        <dbReference type="EnsemblPlants" id="PAC:32980657.CDS.1"/>
    </source>
</evidence>
<reference evidence="1 3" key="2">
    <citation type="journal article" date="2018" name="Plant J.">
        <title>The Physcomitrella patens chromosome-scale assembly reveals moss genome structure and evolution.</title>
        <authorList>
            <person name="Lang D."/>
            <person name="Ullrich K.K."/>
            <person name="Murat F."/>
            <person name="Fuchs J."/>
            <person name="Jenkins J."/>
            <person name="Haas F.B."/>
            <person name="Piednoel M."/>
            <person name="Gundlach H."/>
            <person name="Van Bel M."/>
            <person name="Meyberg R."/>
            <person name="Vives C."/>
            <person name="Morata J."/>
            <person name="Symeonidi A."/>
            <person name="Hiss M."/>
            <person name="Muchero W."/>
            <person name="Kamisugi Y."/>
            <person name="Saleh O."/>
            <person name="Blanc G."/>
            <person name="Decker E.L."/>
            <person name="van Gessel N."/>
            <person name="Grimwood J."/>
            <person name="Hayes R.D."/>
            <person name="Graham S.W."/>
            <person name="Gunter L.E."/>
            <person name="McDaniel S.F."/>
            <person name="Hoernstein S.N.W."/>
            <person name="Larsson A."/>
            <person name="Li F.W."/>
            <person name="Perroud P.F."/>
            <person name="Phillips J."/>
            <person name="Ranjan P."/>
            <person name="Rokshar D.S."/>
            <person name="Rothfels C.J."/>
            <person name="Schneider L."/>
            <person name="Shu S."/>
            <person name="Stevenson D.W."/>
            <person name="Thummler F."/>
            <person name="Tillich M."/>
            <person name="Villarreal Aguilar J.C."/>
            <person name="Widiez T."/>
            <person name="Wong G.K."/>
            <person name="Wymore A."/>
            <person name="Zhang Y."/>
            <person name="Zimmer A.D."/>
            <person name="Quatrano R.S."/>
            <person name="Mayer K.F.X."/>
            <person name="Goodstein D."/>
            <person name="Casacuberta J.M."/>
            <person name="Vandepoele K."/>
            <person name="Reski R."/>
            <person name="Cuming A.C."/>
            <person name="Tuskan G.A."/>
            <person name="Maumus F."/>
            <person name="Salse J."/>
            <person name="Schmutz J."/>
            <person name="Rensing S.A."/>
        </authorList>
    </citation>
    <scope>NUCLEOTIDE SEQUENCE [LARGE SCALE GENOMIC DNA]</scope>
    <source>
        <strain evidence="2 3">cv. Gransden 2004</strain>
    </source>
</reference>
<gene>
    <name evidence="1" type="ORF">PHYPA_029831</name>
</gene>
<accession>A0A2K1IEH8</accession>
<keyword evidence="3" id="KW-1185">Reference proteome</keyword>
<sequence>MPTKLKFSKIFEKESNRGTPVVMRMENSNFDILEIDSSTTAMCGGQAAKGRGKNA</sequence>
<reference evidence="1 3" key="1">
    <citation type="journal article" date="2008" name="Science">
        <title>The Physcomitrella genome reveals evolutionary insights into the conquest of land by plants.</title>
        <authorList>
            <person name="Rensing S."/>
            <person name="Lang D."/>
            <person name="Zimmer A."/>
            <person name="Terry A."/>
            <person name="Salamov A."/>
            <person name="Shapiro H."/>
            <person name="Nishiyama T."/>
            <person name="Perroud P.-F."/>
            <person name="Lindquist E."/>
            <person name="Kamisugi Y."/>
            <person name="Tanahashi T."/>
            <person name="Sakakibara K."/>
            <person name="Fujita T."/>
            <person name="Oishi K."/>
            <person name="Shin-I T."/>
            <person name="Kuroki Y."/>
            <person name="Toyoda A."/>
            <person name="Suzuki Y."/>
            <person name="Hashimoto A."/>
            <person name="Yamaguchi K."/>
            <person name="Sugano A."/>
            <person name="Kohara Y."/>
            <person name="Fujiyama A."/>
            <person name="Anterola A."/>
            <person name="Aoki S."/>
            <person name="Ashton N."/>
            <person name="Barbazuk W.B."/>
            <person name="Barker E."/>
            <person name="Bennetzen J."/>
            <person name="Bezanilla M."/>
            <person name="Blankenship R."/>
            <person name="Cho S.H."/>
            <person name="Dutcher S."/>
            <person name="Estelle M."/>
            <person name="Fawcett J.A."/>
            <person name="Gundlach H."/>
            <person name="Hanada K."/>
            <person name="Heyl A."/>
            <person name="Hicks K.A."/>
            <person name="Hugh J."/>
            <person name="Lohr M."/>
            <person name="Mayer K."/>
            <person name="Melkozernov A."/>
            <person name="Murata T."/>
            <person name="Nelson D."/>
            <person name="Pils B."/>
            <person name="Prigge M."/>
            <person name="Reiss B."/>
            <person name="Renner T."/>
            <person name="Rombauts S."/>
            <person name="Rushton P."/>
            <person name="Sanderfoot A."/>
            <person name="Schween G."/>
            <person name="Shiu S.-H."/>
            <person name="Stueber K."/>
            <person name="Theodoulou F.L."/>
            <person name="Tu H."/>
            <person name="Van de Peer Y."/>
            <person name="Verrier P.J."/>
            <person name="Waters E."/>
            <person name="Wood A."/>
            <person name="Yang L."/>
            <person name="Cove D."/>
            <person name="Cuming A."/>
            <person name="Hasebe M."/>
            <person name="Lucas S."/>
            <person name="Mishler D.B."/>
            <person name="Reski R."/>
            <person name="Grigoriev I."/>
            <person name="Quatrano R.S."/>
            <person name="Boore J.L."/>
        </authorList>
    </citation>
    <scope>NUCLEOTIDE SEQUENCE [LARGE SCALE GENOMIC DNA]</scope>
    <source>
        <strain evidence="2 3">cv. Gransden 2004</strain>
    </source>
</reference>
<evidence type="ECO:0000313" key="1">
    <source>
        <dbReference type="EMBL" id="PNR27679.1"/>
    </source>
</evidence>
<protein>
    <submittedName>
        <fullName evidence="1 2">Uncharacterized protein</fullName>
    </submittedName>
</protein>
<dbReference type="PaxDb" id="3218-PP1S168_21V6.1"/>
<dbReference type="EMBL" id="ABEU02000025">
    <property type="protein sequence ID" value="PNR27679.1"/>
    <property type="molecule type" value="Genomic_DNA"/>
</dbReference>
<organism evidence="1">
    <name type="scientific">Physcomitrium patens</name>
    <name type="common">Spreading-leaved earth moss</name>
    <name type="synonym">Physcomitrella patens</name>
    <dbReference type="NCBI Taxonomy" id="3218"/>
    <lineage>
        <taxon>Eukaryota</taxon>
        <taxon>Viridiplantae</taxon>
        <taxon>Streptophyta</taxon>
        <taxon>Embryophyta</taxon>
        <taxon>Bryophyta</taxon>
        <taxon>Bryophytina</taxon>
        <taxon>Bryopsida</taxon>
        <taxon>Funariidae</taxon>
        <taxon>Funariales</taxon>
        <taxon>Funariaceae</taxon>
        <taxon>Physcomitrium</taxon>
    </lineage>
</organism>
<dbReference type="InParanoid" id="A0A2K1IEH8"/>
<proteinExistence type="predicted"/>
<dbReference type="EnsemblPlants" id="Pp3c25_10810V3.1">
    <property type="protein sequence ID" value="PAC:32980657.CDS.1"/>
    <property type="gene ID" value="Pp3c25_10810"/>
</dbReference>
<evidence type="ECO:0000313" key="3">
    <source>
        <dbReference type="Proteomes" id="UP000006727"/>
    </source>
</evidence>
<dbReference type="AlphaFoldDB" id="A0A2K1IEH8"/>
<dbReference type="OMA" id="WSAKESH"/>
<dbReference type="Gramene" id="Pp3c25_10810V3.1">
    <property type="protein sequence ID" value="PAC:32980657.CDS.1"/>
    <property type="gene ID" value="Pp3c25_10810"/>
</dbReference>